<sequence length="274" mass="32544">MDSSTVNYFQNTCTDKNLSFANNEEVDIYLASIPIISSPVHIPFAILIYLITVKYILPKFMENRQPYSLKNIILIYNLVQVIICTTTCYLYFKYKRTPVTALWSNVCHHMSGDEICDSSVFINIVNLEMIYYLNKYMDLLDTVFFSLRKKYSQVSFLHVYHHVIVILSSWPTVFIFKVEGTAFFITLNMFIHVVMYSYYFLSSFGPAVQKYLWWKRYLTFLQIIQFLIALIFLVQLYLKGCADFSYFFLWAFTVVTILLLFLNFYKRTYKKKVI</sequence>
<dbReference type="PROSITE" id="PS01188">
    <property type="entry name" value="ELO"/>
    <property type="match status" value="1"/>
</dbReference>
<evidence type="ECO:0000256" key="9">
    <source>
        <dbReference type="ARBA" id="ARBA00023160"/>
    </source>
</evidence>
<dbReference type="GO" id="GO:0019367">
    <property type="term" value="P:fatty acid elongation, saturated fatty acid"/>
    <property type="evidence" value="ECO:0007669"/>
    <property type="project" value="TreeGrafter"/>
</dbReference>
<comment type="caution">
    <text evidence="11">The sequence shown here is derived from an EMBL/GenBank/DDBJ whole genome shotgun (WGS) entry which is preliminary data.</text>
</comment>
<comment type="catalytic activity">
    <reaction evidence="10">
        <text>a very-long-chain acyl-CoA + malonyl-CoA + H(+) = a very-long-chain 3-oxoacyl-CoA + CO2 + CoA</text>
        <dbReference type="Rhea" id="RHEA:32727"/>
        <dbReference type="ChEBI" id="CHEBI:15378"/>
        <dbReference type="ChEBI" id="CHEBI:16526"/>
        <dbReference type="ChEBI" id="CHEBI:57287"/>
        <dbReference type="ChEBI" id="CHEBI:57384"/>
        <dbReference type="ChEBI" id="CHEBI:90725"/>
        <dbReference type="ChEBI" id="CHEBI:90736"/>
        <dbReference type="EC" id="2.3.1.199"/>
    </reaction>
</comment>
<dbReference type="Pfam" id="PF01151">
    <property type="entry name" value="ELO"/>
    <property type="match status" value="1"/>
</dbReference>
<dbReference type="GO" id="GO:0034626">
    <property type="term" value="P:fatty acid elongation, polyunsaturated fatty acid"/>
    <property type="evidence" value="ECO:0007669"/>
    <property type="project" value="TreeGrafter"/>
</dbReference>
<feature type="transmembrane region" description="Helical" evidence="10">
    <location>
        <begin position="244"/>
        <end position="265"/>
    </location>
</feature>
<dbReference type="GO" id="GO:0009922">
    <property type="term" value="F:fatty acid elongase activity"/>
    <property type="evidence" value="ECO:0007669"/>
    <property type="project" value="UniProtKB-EC"/>
</dbReference>
<reference evidence="11 12" key="1">
    <citation type="submission" date="2022-12" db="EMBL/GenBank/DDBJ databases">
        <title>Chromosome-level genome assembly of true bugs.</title>
        <authorList>
            <person name="Ma L."/>
            <person name="Li H."/>
        </authorList>
    </citation>
    <scope>NUCLEOTIDE SEQUENCE [LARGE SCALE GENOMIC DNA]</scope>
    <source>
        <strain evidence="11">Lab_2022b</strain>
    </source>
</reference>
<dbReference type="GO" id="GO:0042761">
    <property type="term" value="P:very long-chain fatty acid biosynthetic process"/>
    <property type="evidence" value="ECO:0007669"/>
    <property type="project" value="TreeGrafter"/>
</dbReference>
<proteinExistence type="inferred from homology"/>
<evidence type="ECO:0000256" key="3">
    <source>
        <dbReference type="ARBA" id="ARBA00022679"/>
    </source>
</evidence>
<evidence type="ECO:0000256" key="6">
    <source>
        <dbReference type="ARBA" id="ARBA00022989"/>
    </source>
</evidence>
<evidence type="ECO:0000313" key="12">
    <source>
        <dbReference type="Proteomes" id="UP001461498"/>
    </source>
</evidence>
<evidence type="ECO:0000313" key="11">
    <source>
        <dbReference type="EMBL" id="KAK9504245.1"/>
    </source>
</evidence>
<feature type="transmembrane region" description="Helical" evidence="10">
    <location>
        <begin position="28"/>
        <end position="51"/>
    </location>
</feature>
<keyword evidence="6 10" id="KW-1133">Transmembrane helix</keyword>
<dbReference type="GO" id="GO:0030148">
    <property type="term" value="P:sphingolipid biosynthetic process"/>
    <property type="evidence" value="ECO:0007669"/>
    <property type="project" value="TreeGrafter"/>
</dbReference>
<feature type="transmembrane region" description="Helical" evidence="10">
    <location>
        <begin position="217"/>
        <end position="238"/>
    </location>
</feature>
<keyword evidence="8 10" id="KW-0472">Membrane</keyword>
<accession>A0AAW1D1Y1</accession>
<organism evidence="11 12">
    <name type="scientific">Rhynocoris fuscipes</name>
    <dbReference type="NCBI Taxonomy" id="488301"/>
    <lineage>
        <taxon>Eukaryota</taxon>
        <taxon>Metazoa</taxon>
        <taxon>Ecdysozoa</taxon>
        <taxon>Arthropoda</taxon>
        <taxon>Hexapoda</taxon>
        <taxon>Insecta</taxon>
        <taxon>Pterygota</taxon>
        <taxon>Neoptera</taxon>
        <taxon>Paraneoptera</taxon>
        <taxon>Hemiptera</taxon>
        <taxon>Heteroptera</taxon>
        <taxon>Panheteroptera</taxon>
        <taxon>Cimicomorpha</taxon>
        <taxon>Reduviidae</taxon>
        <taxon>Harpactorinae</taxon>
        <taxon>Harpactorini</taxon>
        <taxon>Rhynocoris</taxon>
    </lineage>
</organism>
<evidence type="ECO:0000256" key="4">
    <source>
        <dbReference type="ARBA" id="ARBA00022692"/>
    </source>
</evidence>
<evidence type="ECO:0000256" key="8">
    <source>
        <dbReference type="ARBA" id="ARBA00023136"/>
    </source>
</evidence>
<evidence type="ECO:0000256" key="2">
    <source>
        <dbReference type="ARBA" id="ARBA00022516"/>
    </source>
</evidence>
<dbReference type="AlphaFoldDB" id="A0AAW1D1Y1"/>
<keyword evidence="9 10" id="KW-0275">Fatty acid biosynthesis</keyword>
<feature type="transmembrane region" description="Helical" evidence="10">
    <location>
        <begin position="159"/>
        <end position="176"/>
    </location>
</feature>
<dbReference type="PANTHER" id="PTHR11157:SF69">
    <property type="entry name" value="ELONGATION OF VERY LONG CHAIN FATTY ACIDS PROTEIN 7"/>
    <property type="match status" value="1"/>
</dbReference>
<evidence type="ECO:0000256" key="10">
    <source>
        <dbReference type="RuleBase" id="RU361115"/>
    </source>
</evidence>
<keyword evidence="3 10" id="KW-0808">Transferase</keyword>
<dbReference type="EC" id="2.3.1.199" evidence="10"/>
<keyword evidence="5 10" id="KW-0276">Fatty acid metabolism</keyword>
<evidence type="ECO:0000256" key="5">
    <source>
        <dbReference type="ARBA" id="ARBA00022832"/>
    </source>
</evidence>
<feature type="transmembrane region" description="Helical" evidence="10">
    <location>
        <begin position="182"/>
        <end position="205"/>
    </location>
</feature>
<evidence type="ECO:0000256" key="1">
    <source>
        <dbReference type="ARBA" id="ARBA00004141"/>
    </source>
</evidence>
<protein>
    <recommendedName>
        <fullName evidence="10">Elongation of very long chain fatty acids protein</fullName>
        <ecNumber evidence="10">2.3.1.199</ecNumber>
    </recommendedName>
    <alternativeName>
        <fullName evidence="10">Very-long-chain 3-oxoacyl-CoA synthase</fullName>
    </alternativeName>
</protein>
<keyword evidence="7 10" id="KW-0443">Lipid metabolism</keyword>
<keyword evidence="2 10" id="KW-0444">Lipid biosynthesis</keyword>
<comment type="similarity">
    <text evidence="10">Belongs to the ELO family.</text>
</comment>
<dbReference type="Proteomes" id="UP001461498">
    <property type="component" value="Unassembled WGS sequence"/>
</dbReference>
<keyword evidence="4 10" id="KW-0812">Transmembrane</keyword>
<feature type="transmembrane region" description="Helical" evidence="10">
    <location>
        <begin position="72"/>
        <end position="92"/>
    </location>
</feature>
<gene>
    <name evidence="11" type="ORF">O3M35_010620</name>
</gene>
<dbReference type="GO" id="GO:0034625">
    <property type="term" value="P:fatty acid elongation, monounsaturated fatty acid"/>
    <property type="evidence" value="ECO:0007669"/>
    <property type="project" value="TreeGrafter"/>
</dbReference>
<dbReference type="PANTHER" id="PTHR11157">
    <property type="entry name" value="FATTY ACID ACYL TRANSFERASE-RELATED"/>
    <property type="match status" value="1"/>
</dbReference>
<dbReference type="GO" id="GO:0005789">
    <property type="term" value="C:endoplasmic reticulum membrane"/>
    <property type="evidence" value="ECO:0007669"/>
    <property type="project" value="TreeGrafter"/>
</dbReference>
<dbReference type="EMBL" id="JAPXFL010000007">
    <property type="protein sequence ID" value="KAK9504245.1"/>
    <property type="molecule type" value="Genomic_DNA"/>
</dbReference>
<dbReference type="InterPro" id="IPR030457">
    <property type="entry name" value="ELO_CS"/>
</dbReference>
<name>A0AAW1D1Y1_9HEMI</name>
<comment type="subcellular location">
    <subcellularLocation>
        <location evidence="1">Membrane</location>
        <topology evidence="1">Multi-pass membrane protein</topology>
    </subcellularLocation>
</comment>
<evidence type="ECO:0000256" key="7">
    <source>
        <dbReference type="ARBA" id="ARBA00023098"/>
    </source>
</evidence>
<dbReference type="InterPro" id="IPR002076">
    <property type="entry name" value="ELO_fam"/>
</dbReference>
<keyword evidence="12" id="KW-1185">Reference proteome</keyword>